<dbReference type="EMBL" id="BKCJ011168785">
    <property type="protein sequence ID" value="GFC97885.1"/>
    <property type="molecule type" value="Genomic_DNA"/>
</dbReference>
<dbReference type="AlphaFoldDB" id="A0A699SMP5"/>
<proteinExistence type="predicted"/>
<protein>
    <submittedName>
        <fullName evidence="1">Uncharacterized protein</fullName>
    </submittedName>
</protein>
<name>A0A699SMP5_TANCI</name>
<sequence length="117" mass="12920">IMQKSLSFLFGKEVASRMHALDEALKAVESKHHGYFMSQKSRHVVDGEDKAATLAEFVQPRWRAHEPTLEIDPTLPPDIAAECLACLDQLPAFTAAPTSGRRVLAKLRALVLPTDRG</sequence>
<comment type="caution">
    <text evidence="1">The sequence shown here is derived from an EMBL/GenBank/DDBJ whole genome shotgun (WGS) entry which is preliminary data.</text>
</comment>
<accession>A0A699SMP5</accession>
<organism evidence="1">
    <name type="scientific">Tanacetum cinerariifolium</name>
    <name type="common">Dalmatian daisy</name>
    <name type="synonym">Chrysanthemum cinerariifolium</name>
    <dbReference type="NCBI Taxonomy" id="118510"/>
    <lineage>
        <taxon>Eukaryota</taxon>
        <taxon>Viridiplantae</taxon>
        <taxon>Streptophyta</taxon>
        <taxon>Embryophyta</taxon>
        <taxon>Tracheophyta</taxon>
        <taxon>Spermatophyta</taxon>
        <taxon>Magnoliopsida</taxon>
        <taxon>eudicotyledons</taxon>
        <taxon>Gunneridae</taxon>
        <taxon>Pentapetalae</taxon>
        <taxon>asterids</taxon>
        <taxon>campanulids</taxon>
        <taxon>Asterales</taxon>
        <taxon>Asteraceae</taxon>
        <taxon>Asteroideae</taxon>
        <taxon>Anthemideae</taxon>
        <taxon>Anthemidinae</taxon>
        <taxon>Tanacetum</taxon>
    </lineage>
</organism>
<gene>
    <name evidence="1" type="ORF">Tci_869855</name>
</gene>
<evidence type="ECO:0000313" key="1">
    <source>
        <dbReference type="EMBL" id="GFC97885.1"/>
    </source>
</evidence>
<feature type="non-terminal residue" evidence="1">
    <location>
        <position position="1"/>
    </location>
</feature>
<reference evidence="1" key="1">
    <citation type="journal article" date="2019" name="Sci. Rep.">
        <title>Draft genome of Tanacetum cinerariifolium, the natural source of mosquito coil.</title>
        <authorList>
            <person name="Yamashiro T."/>
            <person name="Shiraishi A."/>
            <person name="Satake H."/>
            <person name="Nakayama K."/>
        </authorList>
    </citation>
    <scope>NUCLEOTIDE SEQUENCE</scope>
</reference>